<sequence>MSQTTEKTILLPKTNWKKVLPYIRTAGETGAISHLDLGDDYLFWEELGVFSDSATGELSELGRAIFESLFIRCDGGEKELLKQMLLFYPPTIAIQQYLWGVANITVEQVLTVLKTTGFWFYDSREPLTHLLDFMNYAEIINYNKKTRIVRILISPDSPQTPRNIFIDPNRPFSNIMWIKKVLGECEGGIYWLDKHFQKEALEWLWAIADASKIKQIRIISLDLGEGNLNTTARKDLTRFKQEMANKNIDVSWATIDSKLVRDAHDRWIIDDVDYARNVPNVNAISSGQRSEINLTENYDEIKKAFDEYWNKSVEIV</sequence>
<protein>
    <submittedName>
        <fullName evidence="1">Uncharacterized protein</fullName>
    </submittedName>
</protein>
<accession>A0A0G1DHU3</accession>
<evidence type="ECO:0000313" key="1">
    <source>
        <dbReference type="EMBL" id="KKS97127.1"/>
    </source>
</evidence>
<name>A0A0G1DHU3_9BACT</name>
<dbReference type="Proteomes" id="UP000034090">
    <property type="component" value="Unassembled WGS sequence"/>
</dbReference>
<evidence type="ECO:0000313" key="2">
    <source>
        <dbReference type="Proteomes" id="UP000034090"/>
    </source>
</evidence>
<organism evidence="1 2">
    <name type="scientific">Candidatus Woesebacteria bacterium GW2011_GWB1_43_14</name>
    <dbReference type="NCBI Taxonomy" id="1618578"/>
    <lineage>
        <taxon>Bacteria</taxon>
        <taxon>Candidatus Woeseibacteriota</taxon>
    </lineage>
</organism>
<gene>
    <name evidence="1" type="ORF">UV74_C0013G0249</name>
</gene>
<comment type="caution">
    <text evidence="1">The sequence shown here is derived from an EMBL/GenBank/DDBJ whole genome shotgun (WGS) entry which is preliminary data.</text>
</comment>
<dbReference type="AlphaFoldDB" id="A0A0G1DHU3"/>
<proteinExistence type="predicted"/>
<dbReference type="STRING" id="1618578.UV74_C0013G0249"/>
<dbReference type="EMBL" id="LCFQ01000013">
    <property type="protein sequence ID" value="KKS97127.1"/>
    <property type="molecule type" value="Genomic_DNA"/>
</dbReference>
<reference evidence="1 2" key="1">
    <citation type="journal article" date="2015" name="Nature">
        <title>rRNA introns, odd ribosomes, and small enigmatic genomes across a large radiation of phyla.</title>
        <authorList>
            <person name="Brown C.T."/>
            <person name="Hug L.A."/>
            <person name="Thomas B.C."/>
            <person name="Sharon I."/>
            <person name="Castelle C.J."/>
            <person name="Singh A."/>
            <person name="Wilkins M.J."/>
            <person name="Williams K.H."/>
            <person name="Banfield J.F."/>
        </authorList>
    </citation>
    <scope>NUCLEOTIDE SEQUENCE [LARGE SCALE GENOMIC DNA]</scope>
</reference>